<feature type="domain" description="Carboxylesterase type B" evidence="2">
    <location>
        <begin position="45"/>
        <end position="329"/>
    </location>
</feature>
<sequence length="462" mass="48732">MTQTDPTTPERTEPEASGLGTPVAFPTPLGVFPALADDGVVRIRNVRYATAARFAPPSPVELDPTESAHLRSVRIACPQPPSPSEQLLGRPLRGTTPDEDCLRLSITRPEGELDEPLPVMVWVHGGSHVSGAGDLAGYDPAALVREQRVIVVAVTSRLGLLGYPTDGAHPANLGLLDLIAAFRWVREHVAAFGGDPDLVTAFGQSSGADAIAHLLAADGAEGLIRRVILQSAPLGIRTGRREMQERMRDAAGPLDPVASLDDLFAAQARAKAAAAGSGLRSSMPFGPRYGRAPLPAEADMEDRWRERAAGLDVLLTWNHDETSFFFEVDPKLAALAARPVVGRLARGLIVRRTTDVVYRRDARRFARLLADGGANVQVAGFDGHPEGGALGSAHAIEVGLLFPATDAWADSALLAPDGARTLVEAGAALRAAWAGFAREGRLASPTVPTGHGWTGGLRSVTP</sequence>
<dbReference type="InterPro" id="IPR002018">
    <property type="entry name" value="CarbesteraseB"/>
</dbReference>
<reference evidence="3 4" key="1">
    <citation type="journal article" date="2019" name="Int. J. Syst. Evol. Microbiol.">
        <title>The Global Catalogue of Microorganisms (GCM) 10K type strain sequencing project: providing services to taxonomists for standard genome sequencing and annotation.</title>
        <authorList>
            <consortium name="The Broad Institute Genomics Platform"/>
            <consortium name="The Broad Institute Genome Sequencing Center for Infectious Disease"/>
            <person name="Wu L."/>
            <person name="Ma J."/>
        </authorList>
    </citation>
    <scope>NUCLEOTIDE SEQUENCE [LARGE SCALE GENOMIC DNA]</scope>
    <source>
        <strain evidence="3 4">JCM 15672</strain>
    </source>
</reference>
<organism evidence="3 4">
    <name type="scientific">Agromyces tropicus</name>
    <dbReference type="NCBI Taxonomy" id="555371"/>
    <lineage>
        <taxon>Bacteria</taxon>
        <taxon>Bacillati</taxon>
        <taxon>Actinomycetota</taxon>
        <taxon>Actinomycetes</taxon>
        <taxon>Micrococcales</taxon>
        <taxon>Microbacteriaceae</taxon>
        <taxon>Agromyces</taxon>
    </lineage>
</organism>
<feature type="region of interest" description="Disordered" evidence="1">
    <location>
        <begin position="1"/>
        <end position="23"/>
    </location>
</feature>
<evidence type="ECO:0000313" key="4">
    <source>
        <dbReference type="Proteomes" id="UP001501196"/>
    </source>
</evidence>
<evidence type="ECO:0000259" key="2">
    <source>
        <dbReference type="Pfam" id="PF00135"/>
    </source>
</evidence>
<name>A0ABN2UUY4_9MICO</name>
<evidence type="ECO:0000313" key="3">
    <source>
        <dbReference type="EMBL" id="GAA2042265.1"/>
    </source>
</evidence>
<proteinExistence type="predicted"/>
<dbReference type="SUPFAM" id="SSF53474">
    <property type="entry name" value="alpha/beta-Hydrolases"/>
    <property type="match status" value="1"/>
</dbReference>
<accession>A0ABN2UUY4</accession>
<dbReference type="InterPro" id="IPR029058">
    <property type="entry name" value="AB_hydrolase_fold"/>
</dbReference>
<dbReference type="EMBL" id="BAAAPW010000005">
    <property type="protein sequence ID" value="GAA2042265.1"/>
    <property type="molecule type" value="Genomic_DNA"/>
</dbReference>
<gene>
    <name evidence="3" type="ORF">GCM10009819_30800</name>
</gene>
<dbReference type="Pfam" id="PF00135">
    <property type="entry name" value="COesterase"/>
    <property type="match status" value="1"/>
</dbReference>
<dbReference type="Proteomes" id="UP001501196">
    <property type="component" value="Unassembled WGS sequence"/>
</dbReference>
<dbReference type="PANTHER" id="PTHR11559">
    <property type="entry name" value="CARBOXYLESTERASE"/>
    <property type="match status" value="1"/>
</dbReference>
<evidence type="ECO:0000256" key="1">
    <source>
        <dbReference type="SAM" id="MobiDB-lite"/>
    </source>
</evidence>
<keyword evidence="4" id="KW-1185">Reference proteome</keyword>
<comment type="caution">
    <text evidence="3">The sequence shown here is derived from an EMBL/GenBank/DDBJ whole genome shotgun (WGS) entry which is preliminary data.</text>
</comment>
<dbReference type="Gene3D" id="3.40.50.1820">
    <property type="entry name" value="alpha/beta hydrolase"/>
    <property type="match status" value="1"/>
</dbReference>
<dbReference type="InterPro" id="IPR050309">
    <property type="entry name" value="Type-B_Carboxylest/Lipase"/>
</dbReference>
<dbReference type="RefSeq" id="WP_344376383.1">
    <property type="nucleotide sequence ID" value="NZ_BAAAPW010000005.1"/>
</dbReference>
<protein>
    <submittedName>
        <fullName evidence="3">Carboxylesterase family protein</fullName>
    </submittedName>
</protein>